<dbReference type="PANTHER" id="PTHR30290:SF9">
    <property type="entry name" value="OLIGOPEPTIDE-BINDING PROTEIN APPA"/>
    <property type="match status" value="1"/>
</dbReference>
<evidence type="ECO:0000256" key="3">
    <source>
        <dbReference type="ARBA" id="ARBA00022729"/>
    </source>
</evidence>
<dbReference type="InterPro" id="IPR039424">
    <property type="entry name" value="SBP_5"/>
</dbReference>
<dbReference type="InterPro" id="IPR000914">
    <property type="entry name" value="SBP_5_dom"/>
</dbReference>
<dbReference type="CDD" id="cd08514">
    <property type="entry name" value="PBP2_AppA_like"/>
    <property type="match status" value="1"/>
</dbReference>
<comment type="caution">
    <text evidence="5">The sequence shown here is derived from an EMBL/GenBank/DDBJ whole genome shotgun (WGS) entry which is preliminary data.</text>
</comment>
<dbReference type="InterPro" id="IPR030678">
    <property type="entry name" value="Peptide/Ni-bd"/>
</dbReference>
<dbReference type="GO" id="GO:0042597">
    <property type="term" value="C:periplasmic space"/>
    <property type="evidence" value="ECO:0007669"/>
    <property type="project" value="UniProtKB-ARBA"/>
</dbReference>
<sequence length="550" mass="64138">MYKKYGYLIITLILSVFLISCDVNKKEVVKKDQKRDAVIVQETGGYIVNAITRDAITLNPVLINDSTSQQVSDMIYEGLVKYDKDLKLIGVLAETWETLDQGLEVIFHLKKNVKWHDGELFTAYDVKFTYDTIMKFKNYNSDGGDMSQLYTLFEYVDDVNILDDYTIKVSYKVPFARTIEIWSIGIIPRHIFGQYDDLKDFIRSDYNRKPVGTGKYRLNKWLPDERIILEVNRNYHGKVPYIDKLIFSINPEQTIIYLDTMLGKIDISSLTPTQFTRLLDDEEKLKKLMAVHYTGGHYMYLGYNMKVKKLSDQRVRKALTLAINRHEIIDGVLEGLGQICYGPFLPYSWAFNKDIKPLPYDVAKAAKLMHEAGWRDSDDDGILDKDGKPFELEVVVDRSEPNRNMALKFIKRNLKDIGVRMIINPVSWTTLVQNHMYAKNFDAVMVGWQLNKDPDVYNIWHTDGALNFYSYSNKEVDRLLEKGRKTFDRAIRKECYNRIHSLIMDDMPYTFLYIDDILVSINRRIKGVKVSESGLNSISDWYVKYRTVMY</sequence>
<dbReference type="Gene3D" id="3.40.190.10">
    <property type="entry name" value="Periplasmic binding protein-like II"/>
    <property type="match status" value="1"/>
</dbReference>
<feature type="domain" description="Solute-binding protein family 5" evidence="4">
    <location>
        <begin position="88"/>
        <end position="461"/>
    </location>
</feature>
<dbReference type="Gene3D" id="3.90.76.10">
    <property type="entry name" value="Dipeptide-binding Protein, Domain 1"/>
    <property type="match status" value="1"/>
</dbReference>
<dbReference type="PANTHER" id="PTHR30290">
    <property type="entry name" value="PERIPLASMIC BINDING COMPONENT OF ABC TRANSPORTER"/>
    <property type="match status" value="1"/>
</dbReference>
<dbReference type="GO" id="GO:0043190">
    <property type="term" value="C:ATP-binding cassette (ABC) transporter complex"/>
    <property type="evidence" value="ECO:0007669"/>
    <property type="project" value="InterPro"/>
</dbReference>
<keyword evidence="2" id="KW-0813">Transport</keyword>
<gene>
    <name evidence="5" type="ORF">C0601_00335</name>
</gene>
<dbReference type="Gene3D" id="3.10.105.10">
    <property type="entry name" value="Dipeptide-binding Protein, Domain 3"/>
    <property type="match status" value="1"/>
</dbReference>
<evidence type="ECO:0000256" key="1">
    <source>
        <dbReference type="ARBA" id="ARBA00005695"/>
    </source>
</evidence>
<organism evidence="5 6">
    <name type="scientific">Muiribacterium halophilum</name>
    <dbReference type="NCBI Taxonomy" id="2053465"/>
    <lineage>
        <taxon>Bacteria</taxon>
        <taxon>Candidatus Muiribacteriota</taxon>
        <taxon>Candidatus Muiribacteriia</taxon>
        <taxon>Candidatus Muiribacteriales</taxon>
        <taxon>Candidatus Muiribacteriaceae</taxon>
        <taxon>Candidatus Muiribacterium</taxon>
    </lineage>
</organism>
<evidence type="ECO:0000259" key="4">
    <source>
        <dbReference type="Pfam" id="PF00496"/>
    </source>
</evidence>
<dbReference type="PIRSF" id="PIRSF002741">
    <property type="entry name" value="MppA"/>
    <property type="match status" value="1"/>
</dbReference>
<name>A0A2N5ZMV3_MUIH1</name>
<protein>
    <recommendedName>
        <fullName evidence="4">Solute-binding protein family 5 domain-containing protein</fullName>
    </recommendedName>
</protein>
<dbReference type="PROSITE" id="PS51257">
    <property type="entry name" value="PROKAR_LIPOPROTEIN"/>
    <property type="match status" value="1"/>
</dbReference>
<dbReference type="GO" id="GO:0015833">
    <property type="term" value="P:peptide transport"/>
    <property type="evidence" value="ECO:0007669"/>
    <property type="project" value="TreeGrafter"/>
</dbReference>
<accession>A0A2N5ZMV3</accession>
<dbReference type="GO" id="GO:1904680">
    <property type="term" value="F:peptide transmembrane transporter activity"/>
    <property type="evidence" value="ECO:0007669"/>
    <property type="project" value="TreeGrafter"/>
</dbReference>
<dbReference type="AlphaFoldDB" id="A0A2N5ZMV3"/>
<dbReference type="SUPFAM" id="SSF53850">
    <property type="entry name" value="Periplasmic binding protein-like II"/>
    <property type="match status" value="1"/>
</dbReference>
<evidence type="ECO:0000313" key="5">
    <source>
        <dbReference type="EMBL" id="PLX20006.1"/>
    </source>
</evidence>
<dbReference type="Proteomes" id="UP000234857">
    <property type="component" value="Unassembled WGS sequence"/>
</dbReference>
<dbReference type="Pfam" id="PF00496">
    <property type="entry name" value="SBP_bac_5"/>
    <property type="match status" value="1"/>
</dbReference>
<evidence type="ECO:0000313" key="6">
    <source>
        <dbReference type="Proteomes" id="UP000234857"/>
    </source>
</evidence>
<proteinExistence type="inferred from homology"/>
<evidence type="ECO:0000256" key="2">
    <source>
        <dbReference type="ARBA" id="ARBA00022448"/>
    </source>
</evidence>
<dbReference type="FunFam" id="3.10.105.10:FF:000006">
    <property type="entry name" value="Peptide ABC transporter substrate-binding protein"/>
    <property type="match status" value="1"/>
</dbReference>
<keyword evidence="3" id="KW-0732">Signal</keyword>
<comment type="similarity">
    <text evidence="1">Belongs to the bacterial solute-binding protein 5 family.</text>
</comment>
<reference evidence="5 6" key="1">
    <citation type="submission" date="2017-11" db="EMBL/GenBank/DDBJ databases">
        <title>Genome-resolved metagenomics identifies genetic mobility, metabolic interactions, and unexpected diversity in perchlorate-reducing communities.</title>
        <authorList>
            <person name="Barnum T.P."/>
            <person name="Figueroa I.A."/>
            <person name="Carlstrom C.I."/>
            <person name="Lucas L.N."/>
            <person name="Engelbrektson A.L."/>
            <person name="Coates J.D."/>
        </authorList>
    </citation>
    <scope>NUCLEOTIDE SEQUENCE [LARGE SCALE GENOMIC DNA]</scope>
    <source>
        <strain evidence="5">BM706</strain>
    </source>
</reference>
<dbReference type="EMBL" id="PKTG01000011">
    <property type="protein sequence ID" value="PLX20006.1"/>
    <property type="molecule type" value="Genomic_DNA"/>
</dbReference>